<reference evidence="1 2" key="1">
    <citation type="journal article" date="2015" name="Fungal Genet. Biol.">
        <title>Evolution of novel wood decay mechanisms in Agaricales revealed by the genome sequences of Fistulina hepatica and Cylindrobasidium torrendii.</title>
        <authorList>
            <person name="Floudas D."/>
            <person name="Held B.W."/>
            <person name="Riley R."/>
            <person name="Nagy L.G."/>
            <person name="Koehler G."/>
            <person name="Ransdell A.S."/>
            <person name="Younus H."/>
            <person name="Chow J."/>
            <person name="Chiniquy J."/>
            <person name="Lipzen A."/>
            <person name="Tritt A."/>
            <person name="Sun H."/>
            <person name="Haridas S."/>
            <person name="LaButti K."/>
            <person name="Ohm R.A."/>
            <person name="Kues U."/>
            <person name="Blanchette R.A."/>
            <person name="Grigoriev I.V."/>
            <person name="Minto R.E."/>
            <person name="Hibbett D.S."/>
        </authorList>
    </citation>
    <scope>NUCLEOTIDE SEQUENCE [LARGE SCALE GENOMIC DNA]</scope>
    <source>
        <strain evidence="1 2">ATCC 64428</strain>
    </source>
</reference>
<evidence type="ECO:0000313" key="1">
    <source>
        <dbReference type="EMBL" id="KIY44560.1"/>
    </source>
</evidence>
<dbReference type="PANTHER" id="PTHR33096:SF1">
    <property type="entry name" value="CXC1-LIKE CYSTEINE CLUSTER ASSOCIATED WITH KDZ TRANSPOSASES DOMAIN-CONTAINING PROTEIN"/>
    <property type="match status" value="1"/>
</dbReference>
<sequence length="316" mass="36687">MKYPIANTNYLIEIYGKHIGQAYDIMCKFMKTLHRSSIASKVKDSGLIGVVPAFHGHAHSRSCQVWWHPRYLDGVGLEDFEECERLFSLTNELASGTRMCSAFHRRQQIVEYLNFHDHDKYAAHGTFLFGNYRAALRIISDSGYRLSLLEERLHTSAIDYERYLQEERAYFQGLLKEPLEVSQRFEYLEALERLQKAELESGAARAAYRAFNEAYDHGLSFEGNAGKIKSNYTRTANRLSLIDEEVARIEEVMGIMERWQPNSPEYMACRKELTERQYRRSLDELERLVVQRLMELTKLNMSGVGECKNFGLADVH</sequence>
<dbReference type="InterPro" id="IPR040521">
    <property type="entry name" value="KDZ"/>
</dbReference>
<gene>
    <name evidence="1" type="ORF">FISHEDRAFT_51255</name>
</gene>
<accession>A0A0D7A1F4</accession>
<dbReference type="OrthoDB" id="3251205at2759"/>
<proteinExistence type="predicted"/>
<organism evidence="1 2">
    <name type="scientific">Fistulina hepatica ATCC 64428</name>
    <dbReference type="NCBI Taxonomy" id="1128425"/>
    <lineage>
        <taxon>Eukaryota</taxon>
        <taxon>Fungi</taxon>
        <taxon>Dikarya</taxon>
        <taxon>Basidiomycota</taxon>
        <taxon>Agaricomycotina</taxon>
        <taxon>Agaricomycetes</taxon>
        <taxon>Agaricomycetidae</taxon>
        <taxon>Agaricales</taxon>
        <taxon>Fistulinaceae</taxon>
        <taxon>Fistulina</taxon>
    </lineage>
</organism>
<keyword evidence="2" id="KW-1185">Reference proteome</keyword>
<protein>
    <submittedName>
        <fullName evidence="1">Uncharacterized protein</fullName>
    </submittedName>
</protein>
<dbReference type="Pfam" id="PF18758">
    <property type="entry name" value="KDZ"/>
    <property type="match status" value="1"/>
</dbReference>
<dbReference type="EMBL" id="KN882089">
    <property type="protein sequence ID" value="KIY44560.1"/>
    <property type="molecule type" value="Genomic_DNA"/>
</dbReference>
<dbReference type="Proteomes" id="UP000054144">
    <property type="component" value="Unassembled WGS sequence"/>
</dbReference>
<dbReference type="PANTHER" id="PTHR33096">
    <property type="entry name" value="CXC2 DOMAIN-CONTAINING PROTEIN"/>
    <property type="match status" value="1"/>
</dbReference>
<name>A0A0D7A1F4_9AGAR</name>
<dbReference type="AlphaFoldDB" id="A0A0D7A1F4"/>
<evidence type="ECO:0000313" key="2">
    <source>
        <dbReference type="Proteomes" id="UP000054144"/>
    </source>
</evidence>